<protein>
    <recommendedName>
        <fullName evidence="1">Transposase IS701-like DDE domain-containing protein</fullName>
    </recommendedName>
</protein>
<dbReference type="AlphaFoldDB" id="A0A8J3IRN2"/>
<feature type="domain" description="Transposase IS701-like DDE" evidence="1">
    <location>
        <begin position="13"/>
        <end position="111"/>
    </location>
</feature>
<organism evidence="2 3">
    <name type="scientific">Reticulibacter mediterranei</name>
    <dbReference type="NCBI Taxonomy" id="2778369"/>
    <lineage>
        <taxon>Bacteria</taxon>
        <taxon>Bacillati</taxon>
        <taxon>Chloroflexota</taxon>
        <taxon>Ktedonobacteria</taxon>
        <taxon>Ktedonobacterales</taxon>
        <taxon>Reticulibacteraceae</taxon>
        <taxon>Reticulibacter</taxon>
    </lineage>
</organism>
<dbReference type="Proteomes" id="UP000597444">
    <property type="component" value="Unassembled WGS sequence"/>
</dbReference>
<evidence type="ECO:0000313" key="2">
    <source>
        <dbReference type="EMBL" id="GHP00785.1"/>
    </source>
</evidence>
<dbReference type="Pfam" id="PF13546">
    <property type="entry name" value="DDE_5"/>
    <property type="match status" value="1"/>
</dbReference>
<dbReference type="InterPro" id="IPR038721">
    <property type="entry name" value="IS701-like_DDE_dom"/>
</dbReference>
<evidence type="ECO:0000259" key="1">
    <source>
        <dbReference type="Pfam" id="PF13546"/>
    </source>
</evidence>
<sequence>MPLPETILTVVAPFRPLFTAPTWRKLMTLLTGTLLAHGRRTVCRALRFSGEQNNEHWSLYHQVLNRARWSPLAASQCLLLLIIETLLPPGACIQIVIDETLERRWGPQISKRGNYRDSALSSRKREVG</sequence>
<proteinExistence type="predicted"/>
<comment type="caution">
    <text evidence="2">The sequence shown here is derived from an EMBL/GenBank/DDBJ whole genome shotgun (WGS) entry which is preliminary data.</text>
</comment>
<dbReference type="RefSeq" id="WP_220211368.1">
    <property type="nucleotide sequence ID" value="NZ_BNJK01000003.1"/>
</dbReference>
<name>A0A8J3IRN2_9CHLR</name>
<evidence type="ECO:0000313" key="3">
    <source>
        <dbReference type="Proteomes" id="UP000597444"/>
    </source>
</evidence>
<accession>A0A8J3IRN2</accession>
<keyword evidence="3" id="KW-1185">Reference proteome</keyword>
<gene>
    <name evidence="2" type="ORF">KSF_108320</name>
</gene>
<reference evidence="2" key="1">
    <citation type="submission" date="2020-10" db="EMBL/GenBank/DDBJ databases">
        <title>Taxonomic study of unclassified bacteria belonging to the class Ktedonobacteria.</title>
        <authorList>
            <person name="Yabe S."/>
            <person name="Wang C.M."/>
            <person name="Zheng Y."/>
            <person name="Sakai Y."/>
            <person name="Cavaletti L."/>
            <person name="Monciardini P."/>
            <person name="Donadio S."/>
        </authorList>
    </citation>
    <scope>NUCLEOTIDE SEQUENCE</scope>
    <source>
        <strain evidence="2">ID150040</strain>
    </source>
</reference>
<dbReference type="EMBL" id="BNJK01000003">
    <property type="protein sequence ID" value="GHP00785.1"/>
    <property type="molecule type" value="Genomic_DNA"/>
</dbReference>